<feature type="transmembrane region" description="Helical" evidence="9">
    <location>
        <begin position="12"/>
        <end position="31"/>
    </location>
</feature>
<reference evidence="11" key="1">
    <citation type="submission" date="2015-07" db="EMBL/GenBank/DDBJ databases">
        <authorList>
            <person name="Kim K.M."/>
        </authorList>
    </citation>
    <scope>NUCLEOTIDE SEQUENCE [LARGE SCALE GENOMIC DNA]</scope>
    <source>
        <strain evidence="11">KCTC 42284</strain>
    </source>
</reference>
<evidence type="ECO:0000256" key="9">
    <source>
        <dbReference type="SAM" id="Phobius"/>
    </source>
</evidence>
<dbReference type="InterPro" id="IPR005495">
    <property type="entry name" value="LptG/LptF_permease"/>
</dbReference>
<organism evidence="10 11">
    <name type="scientific">Wenzhouxiangella marina</name>
    <dbReference type="NCBI Taxonomy" id="1579979"/>
    <lineage>
        <taxon>Bacteria</taxon>
        <taxon>Pseudomonadati</taxon>
        <taxon>Pseudomonadota</taxon>
        <taxon>Gammaproteobacteria</taxon>
        <taxon>Chromatiales</taxon>
        <taxon>Wenzhouxiangellaceae</taxon>
        <taxon>Wenzhouxiangella</taxon>
    </lineage>
</organism>
<dbReference type="GO" id="GO:0055085">
    <property type="term" value="P:transmembrane transport"/>
    <property type="evidence" value="ECO:0007669"/>
    <property type="project" value="InterPro"/>
</dbReference>
<keyword evidence="4" id="KW-1003">Cell membrane</keyword>
<protein>
    <recommendedName>
        <fullName evidence="12">LPS export ABC transporter permease LptG</fullName>
    </recommendedName>
</protein>
<dbReference type="STRING" id="1579979.WM2015_469"/>
<feature type="transmembrane region" description="Helical" evidence="9">
    <location>
        <begin position="304"/>
        <end position="322"/>
    </location>
</feature>
<evidence type="ECO:0000256" key="2">
    <source>
        <dbReference type="ARBA" id="ARBA00004651"/>
    </source>
</evidence>
<name>A0A0K0XTA6_9GAMM</name>
<dbReference type="EMBL" id="CP012154">
    <property type="protein sequence ID" value="AKS40851.1"/>
    <property type="molecule type" value="Genomic_DNA"/>
</dbReference>
<sequence length="356" mass="40108">MGWRLSRYLISRVLVGIGLVSLLLVGLYTLVELLREARSLAGDYQGLQMVAYLVETLPRRLYDVFPFAALIGVMVGLGGLASGNELVAMRASGFDRQRIIQRVLLAVILCLLLLAAMAEWLIPDLESKARAEREQARSGQIQHGRQGALWLRDRDHMIRVGLSLWVDEQALVFGEIQIYRIDEASRPSRIYWAERGHHDGSAWQLEAVHRLQPDRNGPSDVLDRLEIESDLRPELFAATVSRPRLLSLGDLVRMGRLLERNGLDAGRYREAFWERLYFPLNVLAMVLIGLPFVFAGMRQRNPGFNLFIGVAVGLLFFVLTRLAQGMSGIVPLPLWLTLLMPPLSIAGLAVLLLRRR</sequence>
<gene>
    <name evidence="10" type="ORF">WM2015_469</name>
</gene>
<dbReference type="PANTHER" id="PTHR33529">
    <property type="entry name" value="SLR0882 PROTEIN-RELATED"/>
    <property type="match status" value="1"/>
</dbReference>
<keyword evidence="5 9" id="KW-0812">Transmembrane</keyword>
<evidence type="ECO:0000256" key="7">
    <source>
        <dbReference type="ARBA" id="ARBA00023136"/>
    </source>
</evidence>
<evidence type="ECO:0000256" key="4">
    <source>
        <dbReference type="ARBA" id="ARBA00022475"/>
    </source>
</evidence>
<dbReference type="RefSeq" id="WP_049724527.1">
    <property type="nucleotide sequence ID" value="NZ_CP012154.1"/>
</dbReference>
<dbReference type="GO" id="GO:0015920">
    <property type="term" value="P:lipopolysaccharide transport"/>
    <property type="evidence" value="ECO:0007669"/>
    <property type="project" value="TreeGrafter"/>
</dbReference>
<proteinExistence type="inferred from homology"/>
<dbReference type="AlphaFoldDB" id="A0A0K0XTA6"/>
<comment type="subunit">
    <text evidence="8">Component of the lipopolysaccharide transport and assembly complex. The LptBFG transporter is composed of two ATP-binding proteins (LptB) and two transmembrane proteins (LptF and LptG).</text>
</comment>
<dbReference type="Pfam" id="PF03739">
    <property type="entry name" value="LptF_LptG"/>
    <property type="match status" value="1"/>
</dbReference>
<evidence type="ECO:0008006" key="12">
    <source>
        <dbReference type="Google" id="ProtNLM"/>
    </source>
</evidence>
<accession>A0A0K0XTA6</accession>
<evidence type="ECO:0000256" key="1">
    <source>
        <dbReference type="ARBA" id="ARBA00002265"/>
    </source>
</evidence>
<dbReference type="InterPro" id="IPR030923">
    <property type="entry name" value="LptG"/>
</dbReference>
<feature type="transmembrane region" description="Helical" evidence="9">
    <location>
        <begin position="64"/>
        <end position="82"/>
    </location>
</feature>
<feature type="transmembrane region" description="Helical" evidence="9">
    <location>
        <begin position="334"/>
        <end position="353"/>
    </location>
</feature>
<dbReference type="NCBIfam" id="TIGR04408">
    <property type="entry name" value="LptG_lptG"/>
    <property type="match status" value="1"/>
</dbReference>
<dbReference type="GO" id="GO:0043190">
    <property type="term" value="C:ATP-binding cassette (ABC) transporter complex"/>
    <property type="evidence" value="ECO:0007669"/>
    <property type="project" value="InterPro"/>
</dbReference>
<dbReference type="PANTHER" id="PTHR33529:SF2">
    <property type="entry name" value="LIPOPOLYSACCHARIDE EXPORT SYSTEM PERMEASE PROTEIN LPTG"/>
    <property type="match status" value="1"/>
</dbReference>
<keyword evidence="6 9" id="KW-1133">Transmembrane helix</keyword>
<keyword evidence="11" id="KW-1185">Reference proteome</keyword>
<evidence type="ECO:0000313" key="10">
    <source>
        <dbReference type="EMBL" id="AKS40851.1"/>
    </source>
</evidence>
<comment type="subcellular location">
    <subcellularLocation>
        <location evidence="2">Cell membrane</location>
        <topology evidence="2">Multi-pass membrane protein</topology>
    </subcellularLocation>
</comment>
<comment type="function">
    <text evidence="1">Part of the ABC transporter complex LptBFG involved in the translocation of lipopolysaccharide (LPS) from the inner membrane to the outer membrane.</text>
</comment>
<feature type="transmembrane region" description="Helical" evidence="9">
    <location>
        <begin position="276"/>
        <end position="297"/>
    </location>
</feature>
<dbReference type="KEGG" id="wma:WM2015_469"/>
<evidence type="ECO:0000256" key="6">
    <source>
        <dbReference type="ARBA" id="ARBA00022989"/>
    </source>
</evidence>
<feature type="transmembrane region" description="Helical" evidence="9">
    <location>
        <begin position="103"/>
        <end position="122"/>
    </location>
</feature>
<dbReference type="Proteomes" id="UP000066624">
    <property type="component" value="Chromosome"/>
</dbReference>
<evidence type="ECO:0000256" key="5">
    <source>
        <dbReference type="ARBA" id="ARBA00022692"/>
    </source>
</evidence>
<evidence type="ECO:0000256" key="3">
    <source>
        <dbReference type="ARBA" id="ARBA00007725"/>
    </source>
</evidence>
<evidence type="ECO:0000313" key="11">
    <source>
        <dbReference type="Proteomes" id="UP000066624"/>
    </source>
</evidence>
<comment type="similarity">
    <text evidence="3">Belongs to the LptF/LptG family.</text>
</comment>
<keyword evidence="7 9" id="KW-0472">Membrane</keyword>
<evidence type="ECO:0000256" key="8">
    <source>
        <dbReference type="ARBA" id="ARBA00026081"/>
    </source>
</evidence>